<protein>
    <submittedName>
        <fullName evidence="1">Uncharacterized protein</fullName>
    </submittedName>
</protein>
<dbReference type="Proteomes" id="UP001064489">
    <property type="component" value="Chromosome 12"/>
</dbReference>
<comment type="caution">
    <text evidence="1">The sequence shown here is derived from an EMBL/GenBank/DDBJ whole genome shotgun (WGS) entry which is preliminary data.</text>
</comment>
<dbReference type="PANTHER" id="PTHR33443:SF30">
    <property type="entry name" value="SARCOSINE DEHYDROGENASE-2C PROTEIN"/>
    <property type="match status" value="1"/>
</dbReference>
<accession>A0AAD5NH04</accession>
<keyword evidence="2" id="KW-1185">Reference proteome</keyword>
<dbReference type="AlphaFoldDB" id="A0AAD5NH04"/>
<reference evidence="1" key="1">
    <citation type="journal article" date="2022" name="Plant J.">
        <title>Strategies of tolerance reflected in two North American maple genomes.</title>
        <authorList>
            <person name="McEvoy S.L."/>
            <person name="Sezen U.U."/>
            <person name="Trouern-Trend A."/>
            <person name="McMahon S.M."/>
            <person name="Schaberg P.G."/>
            <person name="Yang J."/>
            <person name="Wegrzyn J.L."/>
            <person name="Swenson N.G."/>
        </authorList>
    </citation>
    <scope>NUCLEOTIDE SEQUENCE</scope>
    <source>
        <strain evidence="1">91603</strain>
    </source>
</reference>
<sequence>MEENETKVMIEIISTPSSSEKDEEKDDCVILDFDPFDSINDINKISMSDNLPNNDDDNDDLQVISEIGQCYCYVCDSTAPCNFWTEADDDDQEAHCHASEHIGDWKNKRNLKKQNPPFASPSSLHILRQSTPGSSSSALSSCCSSTASPRVAVVDGAFESSSMGNEEMGYDNNLCCICYASEADAKFVPCLHSGSDMWLSMGGGGSDMVALSMGDGRSDMVAVV</sequence>
<name>A0AAD5NH04_ACENE</name>
<evidence type="ECO:0000313" key="2">
    <source>
        <dbReference type="Proteomes" id="UP001064489"/>
    </source>
</evidence>
<dbReference type="PANTHER" id="PTHR33443">
    <property type="entry name" value="ZGC:112980"/>
    <property type="match status" value="1"/>
</dbReference>
<organism evidence="1 2">
    <name type="scientific">Acer negundo</name>
    <name type="common">Box elder</name>
    <dbReference type="NCBI Taxonomy" id="4023"/>
    <lineage>
        <taxon>Eukaryota</taxon>
        <taxon>Viridiplantae</taxon>
        <taxon>Streptophyta</taxon>
        <taxon>Embryophyta</taxon>
        <taxon>Tracheophyta</taxon>
        <taxon>Spermatophyta</taxon>
        <taxon>Magnoliopsida</taxon>
        <taxon>eudicotyledons</taxon>
        <taxon>Gunneridae</taxon>
        <taxon>Pentapetalae</taxon>
        <taxon>rosids</taxon>
        <taxon>malvids</taxon>
        <taxon>Sapindales</taxon>
        <taxon>Sapindaceae</taxon>
        <taxon>Hippocastanoideae</taxon>
        <taxon>Acereae</taxon>
        <taxon>Acer</taxon>
    </lineage>
</organism>
<evidence type="ECO:0000313" key="1">
    <source>
        <dbReference type="EMBL" id="KAI9156648.1"/>
    </source>
</evidence>
<dbReference type="InterPro" id="IPR053234">
    <property type="entry name" value="RPM1_Interactor"/>
</dbReference>
<gene>
    <name evidence="1" type="ORF">LWI28_010057</name>
</gene>
<proteinExistence type="predicted"/>
<reference evidence="1" key="2">
    <citation type="submission" date="2023-02" db="EMBL/GenBank/DDBJ databases">
        <authorList>
            <person name="Swenson N.G."/>
            <person name="Wegrzyn J.L."/>
            <person name="Mcevoy S.L."/>
        </authorList>
    </citation>
    <scope>NUCLEOTIDE SEQUENCE</scope>
    <source>
        <strain evidence="1">91603</strain>
        <tissue evidence="1">Leaf</tissue>
    </source>
</reference>
<dbReference type="EMBL" id="JAJSOW010000107">
    <property type="protein sequence ID" value="KAI9156648.1"/>
    <property type="molecule type" value="Genomic_DNA"/>
</dbReference>